<dbReference type="Proteomes" id="UP000295741">
    <property type="component" value="Unassembled WGS sequence"/>
</dbReference>
<dbReference type="EMBL" id="SNWP01000011">
    <property type="protein sequence ID" value="TDO26972.1"/>
    <property type="molecule type" value="Genomic_DNA"/>
</dbReference>
<dbReference type="PANTHER" id="PTHR11092">
    <property type="entry name" value="SUGAR NUCLEOTIDE EPIMERASE RELATED"/>
    <property type="match status" value="1"/>
</dbReference>
<feature type="domain" description="NAD-dependent epimerase/dehydratase" evidence="2">
    <location>
        <begin position="4"/>
        <end position="231"/>
    </location>
</feature>
<organism evidence="4 5">
    <name type="scientific">Sediminibacterium goheungense</name>
    <dbReference type="NCBI Taxonomy" id="1086393"/>
    <lineage>
        <taxon>Bacteria</taxon>
        <taxon>Pseudomonadati</taxon>
        <taxon>Bacteroidota</taxon>
        <taxon>Chitinophagia</taxon>
        <taxon>Chitinophagales</taxon>
        <taxon>Chitinophagaceae</taxon>
        <taxon>Sediminibacterium</taxon>
    </lineage>
</organism>
<evidence type="ECO:0000313" key="5">
    <source>
        <dbReference type="Proteomes" id="UP000295741"/>
    </source>
</evidence>
<proteinExistence type="inferred from homology"/>
<dbReference type="InterPro" id="IPR001509">
    <property type="entry name" value="Epimerase_deHydtase"/>
</dbReference>
<dbReference type="AlphaFoldDB" id="A0A4R6IWB5"/>
<dbReference type="PANTHER" id="PTHR11092:SF0">
    <property type="entry name" value="EPIMERASE FAMILY PROTEIN SDR39U1"/>
    <property type="match status" value="1"/>
</dbReference>
<feature type="domain" description="DUF1731" evidence="3">
    <location>
        <begin position="261"/>
        <end position="307"/>
    </location>
</feature>
<dbReference type="OrthoDB" id="9801773at2"/>
<dbReference type="InterPro" id="IPR010099">
    <property type="entry name" value="SDR39U1"/>
</dbReference>
<keyword evidence="5" id="KW-1185">Reference proteome</keyword>
<comment type="similarity">
    <text evidence="1">Belongs to the NAD(P)-dependent epimerase/dehydratase family. SDR39U1 subfamily.</text>
</comment>
<dbReference type="InterPro" id="IPR036291">
    <property type="entry name" value="NAD(P)-bd_dom_sf"/>
</dbReference>
<evidence type="ECO:0000259" key="2">
    <source>
        <dbReference type="Pfam" id="PF01370"/>
    </source>
</evidence>
<accession>A0A4R6IWB5</accession>
<dbReference type="InterPro" id="IPR013549">
    <property type="entry name" value="DUF1731"/>
</dbReference>
<dbReference type="NCBIfam" id="TIGR01777">
    <property type="entry name" value="yfcH"/>
    <property type="match status" value="1"/>
</dbReference>
<protein>
    <recommendedName>
        <fullName evidence="6">TIGR01777 family protein</fullName>
    </recommendedName>
</protein>
<dbReference type="Pfam" id="PF01370">
    <property type="entry name" value="Epimerase"/>
    <property type="match status" value="1"/>
</dbReference>
<evidence type="ECO:0008006" key="6">
    <source>
        <dbReference type="Google" id="ProtNLM"/>
    </source>
</evidence>
<dbReference type="Pfam" id="PF08338">
    <property type="entry name" value="DUF1731"/>
    <property type="match status" value="1"/>
</dbReference>
<dbReference type="Gene3D" id="3.40.50.720">
    <property type="entry name" value="NAD(P)-binding Rossmann-like Domain"/>
    <property type="match status" value="1"/>
</dbReference>
<dbReference type="SUPFAM" id="SSF51735">
    <property type="entry name" value="NAD(P)-binding Rossmann-fold domains"/>
    <property type="match status" value="1"/>
</dbReference>
<evidence type="ECO:0000256" key="1">
    <source>
        <dbReference type="ARBA" id="ARBA00009353"/>
    </source>
</evidence>
<gene>
    <name evidence="4" type="ORF">BC659_2287</name>
</gene>
<evidence type="ECO:0000259" key="3">
    <source>
        <dbReference type="Pfam" id="PF08338"/>
    </source>
</evidence>
<name>A0A4R6IWB5_9BACT</name>
<evidence type="ECO:0000313" key="4">
    <source>
        <dbReference type="EMBL" id="TDO26972.1"/>
    </source>
</evidence>
<comment type="caution">
    <text evidence="4">The sequence shown here is derived from an EMBL/GenBank/DDBJ whole genome shotgun (WGS) entry which is preliminary data.</text>
</comment>
<dbReference type="RefSeq" id="WP_133474843.1">
    <property type="nucleotide sequence ID" value="NZ_SNWP01000011.1"/>
</dbReference>
<reference evidence="4 5" key="1">
    <citation type="submission" date="2019-03" db="EMBL/GenBank/DDBJ databases">
        <title>Genomic Encyclopedia of Archaeal and Bacterial Type Strains, Phase II (KMG-II): from individual species to whole genera.</title>
        <authorList>
            <person name="Goeker M."/>
        </authorList>
    </citation>
    <scope>NUCLEOTIDE SEQUENCE [LARGE SCALE GENOMIC DNA]</scope>
    <source>
        <strain evidence="4 5">DSM 28323</strain>
    </source>
</reference>
<sequence length="307" mass="34038">MKTVLITGGTGMVGRYLTQLLIQKGYRVNWLSRQQGETNVQGNRIQVFQWDIEKQIINEEAISSADYIIHLAGAGVAEKRWTKQRKQEILDSRTKSSALIVKAMKEIPNQVQAVVSASAIGWYGPDNTKNLKPFTEDMPVHPGFLGDTCKAWEDSIAPVHTLLQKRLVRLRIGIVLSNTGGAIAEFKKPLRMGMLPLFGSGKQIVSWIHIADLCHLFLYALENKEMQGVFNAVAPNPVSSRMLMAALGKSMGKSMLLPIPIPSFFLRLLLGEMSIEILKSATVSSKKSEAAGFRYEYAAIDKAVEHL</sequence>